<dbReference type="Pfam" id="PF16538">
    <property type="entry name" value="FlgT_C"/>
    <property type="match status" value="1"/>
</dbReference>
<evidence type="ECO:0008006" key="7">
    <source>
        <dbReference type="Google" id="ProtNLM"/>
    </source>
</evidence>
<feature type="domain" description="Flagellar assembly protein T middle" evidence="3">
    <location>
        <begin position="113"/>
        <end position="277"/>
    </location>
</feature>
<evidence type="ECO:0000259" key="4">
    <source>
        <dbReference type="Pfam" id="PF16548"/>
    </source>
</evidence>
<evidence type="ECO:0000259" key="2">
    <source>
        <dbReference type="Pfam" id="PF16538"/>
    </source>
</evidence>
<dbReference type="InterPro" id="IPR032386">
    <property type="entry name" value="FlgT_M"/>
</dbReference>
<dbReference type="Gene3D" id="2.40.10.410">
    <property type="entry name" value="FlgT, C-terminal domain"/>
    <property type="match status" value="1"/>
</dbReference>
<name>A0A370U4P3_9GAMM</name>
<sequence>MIKLLFTTLLLSIITSSAIAQTIEAQGEAIIYNQDIDDARYRATQQAIKQATLQASSRVRSHDAISNGSLSSNTSIQSSGRATNTKILSESINDDLLSVVIQADISPESMCQNGTTNPYRKSVGITAFALQTPQQASLGALHQIPRKLPKSLADEINTQGYLYALAATNLAVYPDIINAPTSMTNNGALTDVTRIGEDLGVQYVISGVIRDISELYPKHPSQKTPLSKLLSWANKEDHQRKFVLDLYIYDGFSGALIFQQQYNEVGQWDTDTSDKVGFGTAKFWTIHYGKVVQQALKSIAIDTSDKLRCQPFVANIFRTEGNKIHIGAGALAGIKKGDQFQVFRRYEIFDQLQNAQTQLNNANINVTITQVQPNFAIGELAVDARVLNVQQQDVVIAW</sequence>
<dbReference type="Pfam" id="PF16548">
    <property type="entry name" value="FlgT_N"/>
    <property type="match status" value="1"/>
</dbReference>
<keyword evidence="1" id="KW-0732">Signal</keyword>
<feature type="chain" id="PRO_5017084712" description="Flagellar assembly protein T N-terminal domain-containing protein" evidence="1">
    <location>
        <begin position="21"/>
        <end position="398"/>
    </location>
</feature>
<proteinExistence type="predicted"/>
<dbReference type="Pfam" id="PF16539">
    <property type="entry name" value="FlgT_M"/>
    <property type="match status" value="1"/>
</dbReference>
<reference evidence="5 6" key="1">
    <citation type="submission" date="2018-06" db="EMBL/GenBank/DDBJ databases">
        <title>Marinomonas sp. YLB-05 draft genome sequence.</title>
        <authorList>
            <person name="Yu L."/>
            <person name="Tang X."/>
        </authorList>
    </citation>
    <scope>NUCLEOTIDE SEQUENCE [LARGE SCALE GENOMIC DNA]</scope>
    <source>
        <strain evidence="5 6">YLB-05</strain>
    </source>
</reference>
<feature type="domain" description="Flagellar assembly protein T N-terminal" evidence="4">
    <location>
        <begin position="22"/>
        <end position="107"/>
    </location>
</feature>
<dbReference type="EMBL" id="QKRA01000015">
    <property type="protein sequence ID" value="RDL42723.1"/>
    <property type="molecule type" value="Genomic_DNA"/>
</dbReference>
<dbReference type="RefSeq" id="WP_115469525.1">
    <property type="nucleotide sequence ID" value="NZ_QKRA01000015.1"/>
</dbReference>
<dbReference type="InterPro" id="IPR032370">
    <property type="entry name" value="FlgT_N"/>
</dbReference>
<dbReference type="OrthoDB" id="8778507at2"/>
<dbReference type="Gene3D" id="3.40.50.10610">
    <property type="entry name" value="ABC-type transport auxiliary lipoprotein component"/>
    <property type="match status" value="1"/>
</dbReference>
<protein>
    <recommendedName>
        <fullName evidence="7">Flagellar assembly protein T N-terminal domain-containing protein</fullName>
    </recommendedName>
</protein>
<keyword evidence="6" id="KW-1185">Reference proteome</keyword>
<dbReference type="InterPro" id="IPR032388">
    <property type="entry name" value="FlgT_C"/>
</dbReference>
<dbReference type="InterPro" id="IPR038180">
    <property type="entry name" value="FlgT_N_sf"/>
</dbReference>
<feature type="signal peptide" evidence="1">
    <location>
        <begin position="1"/>
        <end position="20"/>
    </location>
</feature>
<evidence type="ECO:0000256" key="1">
    <source>
        <dbReference type="SAM" id="SignalP"/>
    </source>
</evidence>
<organism evidence="5 6">
    <name type="scientific">Marinomonas piezotolerans</name>
    <dbReference type="NCBI Taxonomy" id="2213058"/>
    <lineage>
        <taxon>Bacteria</taxon>
        <taxon>Pseudomonadati</taxon>
        <taxon>Pseudomonadota</taxon>
        <taxon>Gammaproteobacteria</taxon>
        <taxon>Oceanospirillales</taxon>
        <taxon>Oceanospirillaceae</taxon>
        <taxon>Marinomonas</taxon>
    </lineage>
</organism>
<evidence type="ECO:0000313" key="5">
    <source>
        <dbReference type="EMBL" id="RDL42723.1"/>
    </source>
</evidence>
<feature type="domain" description="Flagellar assembly protein T C-terminal" evidence="2">
    <location>
        <begin position="321"/>
        <end position="396"/>
    </location>
</feature>
<comment type="caution">
    <text evidence="5">The sequence shown here is derived from an EMBL/GenBank/DDBJ whole genome shotgun (WGS) entry which is preliminary data.</text>
</comment>
<dbReference type="AlphaFoldDB" id="A0A370U4P3"/>
<dbReference type="InterPro" id="IPR038165">
    <property type="entry name" value="FlgT_C_sf"/>
</dbReference>
<dbReference type="Gene3D" id="3.30.1660.40">
    <property type="entry name" value="FlgT, N-terminal domain"/>
    <property type="match status" value="1"/>
</dbReference>
<evidence type="ECO:0000313" key="6">
    <source>
        <dbReference type="Proteomes" id="UP000254326"/>
    </source>
</evidence>
<gene>
    <name evidence="5" type="ORF">DN730_17995</name>
</gene>
<dbReference type="Proteomes" id="UP000254326">
    <property type="component" value="Unassembled WGS sequence"/>
</dbReference>
<evidence type="ECO:0000259" key="3">
    <source>
        <dbReference type="Pfam" id="PF16539"/>
    </source>
</evidence>
<accession>A0A370U4P3</accession>